<dbReference type="Proteomes" id="UP000142477">
    <property type="component" value="Segment"/>
</dbReference>
<evidence type="ECO:0000313" key="8">
    <source>
        <dbReference type="Proteomes" id="UP000142477"/>
    </source>
</evidence>
<sequence length="235" mass="27320">MSFKELILYNLVKYLMGGDDIYMKTFISLCGSFGVDRVKVLNRFYNSRNTRLISKILKCNDFLNEIELCYPSNILYDLIMLKLDKFTKTIKKSYKLPEYGNGIVIIYNDIILYKGDNNVIDYIKSRYPSSVYRYIEQKIEIATRDIPTDSTVLVFGYKNLEYFTYISSRKILSNTDVKITVTEECINKLLEKPNLKLLDIMFNNKSNNPLSNTLNEIYLSVKSTLYGADSMSNKS</sequence>
<dbReference type="RefSeq" id="YP_009177073.1">
    <property type="nucleotide sequence ID" value="NC_028238.1"/>
</dbReference>
<proteinExistence type="inferred from homology"/>
<keyword evidence="3" id="KW-0648">Protein biosynthesis</keyword>
<evidence type="ECO:0000256" key="2">
    <source>
        <dbReference type="ARBA" id="ARBA00022768"/>
    </source>
</evidence>
<dbReference type="InterPro" id="IPR008446">
    <property type="entry name" value="Chordopox_G2"/>
</dbReference>
<comment type="function">
    <text evidence="4">Involved in postreplicative transcription elongation on intermediate and late genes.</text>
</comment>
<organism evidence="7 8">
    <name type="scientific">Turkeypox virus</name>
    <dbReference type="NCBI Taxonomy" id="336486"/>
    <lineage>
        <taxon>Viruses</taxon>
        <taxon>Varidnaviria</taxon>
        <taxon>Bamfordvirae</taxon>
        <taxon>Nucleocytoviricota</taxon>
        <taxon>Pokkesviricetes</taxon>
        <taxon>Chitovirales</taxon>
        <taxon>Poxviridae</taxon>
        <taxon>Chordopoxvirinae</taxon>
        <taxon>Avipoxvirus</taxon>
        <taxon>Avipoxvirus turkeypox</taxon>
    </lineage>
</organism>
<dbReference type="KEGG" id="vg:26122742"/>
<evidence type="ECO:0000256" key="1">
    <source>
        <dbReference type="ARBA" id="ARBA00022518"/>
    </source>
</evidence>
<comment type="similarity">
    <text evidence="5">Belongs to the orthopoxvirus OPG087 family.</text>
</comment>
<dbReference type="Pfam" id="PF05796">
    <property type="entry name" value="Chordopox_G2"/>
    <property type="match status" value="1"/>
</dbReference>
<evidence type="ECO:0000313" key="7">
    <source>
        <dbReference type="EMBL" id="ALA62426.1"/>
    </source>
</evidence>
<evidence type="ECO:0000256" key="6">
    <source>
        <dbReference type="ARBA" id="ARBA00034831"/>
    </source>
</evidence>
<reference evidence="7 8" key="1">
    <citation type="journal article" date="2015" name="Infect. Genet. Evol.">
        <title>Unique genomic organization of a novel Avipoxvirus detected in turkey (Meleagris gallopavo).</title>
        <authorList>
            <person name="Banyai K."/>
            <person name="Palya V."/>
            <person name="Denes B."/>
            <person name="Glavits R."/>
            <person name="Ivanics E."/>
            <person name="Horvath B."/>
            <person name="Farkas S.L."/>
            <person name="Marton S."/>
            <person name="Balint A."/>
            <person name="Gyuranecz M."/>
            <person name="Erdelyi K."/>
            <person name="Dan A."/>
        </authorList>
    </citation>
    <scope>NUCLEOTIDE SEQUENCE [LARGE SCALE GENOMIC DNA]</scope>
    <source>
        <strain evidence="7 8">TKPV-HU1124/2011</strain>
    </source>
</reference>
<keyword evidence="8" id="KW-1185">Reference proteome</keyword>
<accession>A0A0M3PB54</accession>
<evidence type="ECO:0000256" key="4">
    <source>
        <dbReference type="ARBA" id="ARBA00034664"/>
    </source>
</evidence>
<dbReference type="OrthoDB" id="11309at10239"/>
<evidence type="ECO:0000256" key="3">
    <source>
        <dbReference type="ARBA" id="ARBA00022917"/>
    </source>
</evidence>
<protein>
    <recommendedName>
        <fullName evidence="6">Late transcription elongation factor OPG087</fullName>
    </recommendedName>
</protein>
<dbReference type="EMBL" id="KP728110">
    <property type="protein sequence ID" value="ALA62426.1"/>
    <property type="molecule type" value="Genomic_DNA"/>
</dbReference>
<keyword evidence="2 7" id="KW-0251">Elongation factor</keyword>
<name>A0A0M3PB54_9POXV</name>
<evidence type="ECO:0000256" key="5">
    <source>
        <dbReference type="ARBA" id="ARBA00034755"/>
    </source>
</evidence>
<dbReference type="GeneID" id="26122742"/>
<keyword evidence="1" id="KW-0244">Early protein</keyword>